<reference evidence="1 2" key="1">
    <citation type="submission" date="2019-08" db="EMBL/GenBank/DDBJ databases">
        <title>Aureimonas fodiniaquatilis sp. nov., isolated from a coal mine wastewater.</title>
        <authorList>
            <person name="Kim W."/>
        </authorList>
    </citation>
    <scope>NUCLEOTIDE SEQUENCE [LARGE SCALE GENOMIC DNA]</scope>
    <source>
        <strain evidence="1 2">CAU 1482</strain>
    </source>
</reference>
<dbReference type="Pfam" id="PF14384">
    <property type="entry name" value="BrnA_antitoxin"/>
    <property type="match status" value="1"/>
</dbReference>
<organism evidence="1 2">
    <name type="scientific">Aureimonas fodinaquatilis</name>
    <dbReference type="NCBI Taxonomy" id="2565783"/>
    <lineage>
        <taxon>Bacteria</taxon>
        <taxon>Pseudomonadati</taxon>
        <taxon>Pseudomonadota</taxon>
        <taxon>Alphaproteobacteria</taxon>
        <taxon>Hyphomicrobiales</taxon>
        <taxon>Aurantimonadaceae</taxon>
        <taxon>Aureimonas</taxon>
    </lineage>
</organism>
<keyword evidence="2" id="KW-1185">Reference proteome</keyword>
<proteinExistence type="predicted"/>
<comment type="caution">
    <text evidence="1">The sequence shown here is derived from an EMBL/GenBank/DDBJ whole genome shotgun (WGS) entry which is preliminary data.</text>
</comment>
<gene>
    <name evidence="1" type="ORF">FPY71_08685</name>
</gene>
<dbReference type="Proteomes" id="UP000324738">
    <property type="component" value="Unassembled WGS sequence"/>
</dbReference>
<evidence type="ECO:0000313" key="1">
    <source>
        <dbReference type="EMBL" id="KAA0970567.1"/>
    </source>
</evidence>
<protein>
    <submittedName>
        <fullName evidence="1">BrnA antitoxin family protein</fullName>
    </submittedName>
</protein>
<name>A0A5B0DUT1_9HYPH</name>
<dbReference type="InterPro" id="IPR025528">
    <property type="entry name" value="BrnA_antitoxin"/>
</dbReference>
<dbReference type="EMBL" id="VTWH01000002">
    <property type="protein sequence ID" value="KAA0970567.1"/>
    <property type="molecule type" value="Genomic_DNA"/>
</dbReference>
<accession>A0A5B0DUT1</accession>
<sequence length="90" mass="10194">MKKPLTNEVGDVRELSKGDMRLMKPFAEMHPELAKELHSRGRGQRGPGKKLAKESVNLRLNAEIVQHFRSGGPGWQSRINDALLKIIEKH</sequence>
<dbReference type="AlphaFoldDB" id="A0A5B0DUT1"/>
<dbReference type="RefSeq" id="WP_149299660.1">
    <property type="nucleotide sequence ID" value="NZ_VTWH01000002.1"/>
</dbReference>
<dbReference type="OrthoDB" id="361944at2"/>
<evidence type="ECO:0000313" key="2">
    <source>
        <dbReference type="Proteomes" id="UP000324738"/>
    </source>
</evidence>